<feature type="compositionally biased region" description="Basic and acidic residues" evidence="1">
    <location>
        <begin position="82"/>
        <end position="96"/>
    </location>
</feature>
<organism evidence="2 3">
    <name type="scientific">Clostridium intestinale</name>
    <dbReference type="NCBI Taxonomy" id="36845"/>
    <lineage>
        <taxon>Bacteria</taxon>
        <taxon>Bacillati</taxon>
        <taxon>Bacillota</taxon>
        <taxon>Clostridia</taxon>
        <taxon>Eubacteriales</taxon>
        <taxon>Clostridiaceae</taxon>
        <taxon>Clostridium</taxon>
    </lineage>
</organism>
<feature type="compositionally biased region" description="Low complexity" evidence="1">
    <location>
        <begin position="98"/>
        <end position="129"/>
    </location>
</feature>
<evidence type="ECO:0000313" key="3">
    <source>
        <dbReference type="Proteomes" id="UP000512286"/>
    </source>
</evidence>
<dbReference type="RefSeq" id="WP_181603054.1">
    <property type="nucleotide sequence ID" value="NZ_CP059378.1"/>
</dbReference>
<feature type="region of interest" description="Disordered" evidence="1">
    <location>
        <begin position="64"/>
        <end position="156"/>
    </location>
</feature>
<dbReference type="Proteomes" id="UP000512286">
    <property type="component" value="Chromosome"/>
</dbReference>
<accession>A0A7D6ZIN9</accession>
<dbReference type="KEGG" id="cint:HZF06_07820"/>
<gene>
    <name evidence="2" type="ORF">HZF06_07820</name>
</gene>
<reference evidence="2 3" key="1">
    <citation type="submission" date="2020-07" db="EMBL/GenBank/DDBJ databases">
        <title>Electron transfer.</title>
        <authorList>
            <person name="Huang L."/>
            <person name="Liu X."/>
            <person name="Zhou S."/>
        </authorList>
    </citation>
    <scope>NUCLEOTIDE SEQUENCE [LARGE SCALE GENOMIC DNA]</scope>
    <source>
        <strain evidence="2 3">Lx1</strain>
    </source>
</reference>
<sequence length="297" mass="31743">MKMRKRILEVLLGSLKAKIVTSIVAISLVGGAVTADVIYKNSIDQSNKKEVSLESNLEDISKETKENIYEKEDETLDNSGKATEEKASTNESEDQKVTTSNEGGNNGGSAEPSSGSSSNNGGTTNSSKGSEAKNESSVNPTSGNGTNNAVNTAPTQQTKPVVNVGIDWTMTNKLNNLVVEYTATYKGIKKSELTEIAKQVSLSQISTADAINKISSMSWEEEGTNINTYLSPTIQKIATYSIGCTKFNVSGDISPEDISLNNRFNLGQFGSVFAYRNSDNSLTITSLGCQFVLSARS</sequence>
<proteinExistence type="predicted"/>
<evidence type="ECO:0000256" key="1">
    <source>
        <dbReference type="SAM" id="MobiDB-lite"/>
    </source>
</evidence>
<name>A0A7D6ZIN9_9CLOT</name>
<evidence type="ECO:0000313" key="2">
    <source>
        <dbReference type="EMBL" id="QLY81481.1"/>
    </source>
</evidence>
<dbReference type="AlphaFoldDB" id="A0A7D6ZIN9"/>
<protein>
    <submittedName>
        <fullName evidence="2">Uncharacterized protein</fullName>
    </submittedName>
</protein>
<feature type="compositionally biased region" description="Polar residues" evidence="1">
    <location>
        <begin position="135"/>
        <end position="156"/>
    </location>
</feature>
<dbReference type="EMBL" id="CP059378">
    <property type="protein sequence ID" value="QLY81481.1"/>
    <property type="molecule type" value="Genomic_DNA"/>
</dbReference>